<gene>
    <name evidence="2" type="ORF">C8P63_101227</name>
</gene>
<dbReference type="SUPFAM" id="SSF55729">
    <property type="entry name" value="Acyl-CoA N-acyltransferases (Nat)"/>
    <property type="match status" value="1"/>
</dbReference>
<dbReference type="CDD" id="cd04301">
    <property type="entry name" value="NAT_SF"/>
    <property type="match status" value="1"/>
</dbReference>
<comment type="caution">
    <text evidence="2">The sequence shown here is derived from an EMBL/GenBank/DDBJ whole genome shotgun (WGS) entry which is preliminary data.</text>
</comment>
<dbReference type="Pfam" id="PF13302">
    <property type="entry name" value="Acetyltransf_3"/>
    <property type="match status" value="1"/>
</dbReference>
<dbReference type="InterPro" id="IPR000182">
    <property type="entry name" value="GNAT_dom"/>
</dbReference>
<dbReference type="PANTHER" id="PTHR43441:SF12">
    <property type="entry name" value="RIBOSOMAL N-ACETYLTRANSFERASE YDAF-RELATED"/>
    <property type="match status" value="1"/>
</dbReference>
<sequence length="154" mass="17677">MRNVSDYEPVIDAWLKQFAAEDGFQAGVIYRGTLVGMAGFHGMDRRNEQTSIGYWLAEEYQGKGIMTRVCRFLIRYAFAEWKLNRVEIRCGVENHKSRAIPERLGFRMEGVIRDGEQLSGTFTDLAVYGLLRRDQAAENLMKDRNGEEETEGTK</sequence>
<dbReference type="GO" id="GO:1990189">
    <property type="term" value="F:protein N-terminal-serine acetyltransferase activity"/>
    <property type="evidence" value="ECO:0007669"/>
    <property type="project" value="TreeGrafter"/>
</dbReference>
<dbReference type="Gene3D" id="3.40.630.30">
    <property type="match status" value="1"/>
</dbReference>
<keyword evidence="2" id="KW-0808">Transferase</keyword>
<dbReference type="AlphaFoldDB" id="A0A2T6C9K1"/>
<organism evidence="2 3">
    <name type="scientific">Melghirimyces profundicolus</name>
    <dbReference type="NCBI Taxonomy" id="1242148"/>
    <lineage>
        <taxon>Bacteria</taxon>
        <taxon>Bacillati</taxon>
        <taxon>Bacillota</taxon>
        <taxon>Bacilli</taxon>
        <taxon>Bacillales</taxon>
        <taxon>Thermoactinomycetaceae</taxon>
        <taxon>Melghirimyces</taxon>
    </lineage>
</organism>
<dbReference type="PANTHER" id="PTHR43441">
    <property type="entry name" value="RIBOSOMAL-PROTEIN-SERINE ACETYLTRANSFERASE"/>
    <property type="match status" value="1"/>
</dbReference>
<dbReference type="GO" id="GO:0005737">
    <property type="term" value="C:cytoplasm"/>
    <property type="evidence" value="ECO:0007669"/>
    <property type="project" value="TreeGrafter"/>
</dbReference>
<dbReference type="InterPro" id="IPR051908">
    <property type="entry name" value="Ribosomal_N-acetyltransferase"/>
</dbReference>
<accession>A0A2T6C9K1</accession>
<dbReference type="GO" id="GO:0008999">
    <property type="term" value="F:protein-N-terminal-alanine acetyltransferase activity"/>
    <property type="evidence" value="ECO:0007669"/>
    <property type="project" value="TreeGrafter"/>
</dbReference>
<feature type="domain" description="N-acetyltransferase" evidence="1">
    <location>
        <begin position="1"/>
        <end position="134"/>
    </location>
</feature>
<evidence type="ECO:0000259" key="1">
    <source>
        <dbReference type="PROSITE" id="PS51186"/>
    </source>
</evidence>
<keyword evidence="3" id="KW-1185">Reference proteome</keyword>
<name>A0A2T6C9K1_9BACL</name>
<evidence type="ECO:0000313" key="2">
    <source>
        <dbReference type="EMBL" id="PTX65005.1"/>
    </source>
</evidence>
<dbReference type="PROSITE" id="PS51186">
    <property type="entry name" value="GNAT"/>
    <property type="match status" value="1"/>
</dbReference>
<evidence type="ECO:0000313" key="3">
    <source>
        <dbReference type="Proteomes" id="UP000244240"/>
    </source>
</evidence>
<proteinExistence type="predicted"/>
<dbReference type="InterPro" id="IPR016181">
    <property type="entry name" value="Acyl_CoA_acyltransferase"/>
</dbReference>
<dbReference type="Proteomes" id="UP000244240">
    <property type="component" value="Unassembled WGS sequence"/>
</dbReference>
<reference evidence="2 3" key="1">
    <citation type="submission" date="2018-04" db="EMBL/GenBank/DDBJ databases">
        <title>Genomic Encyclopedia of Archaeal and Bacterial Type Strains, Phase II (KMG-II): from individual species to whole genera.</title>
        <authorList>
            <person name="Goeker M."/>
        </authorList>
    </citation>
    <scope>NUCLEOTIDE SEQUENCE [LARGE SCALE GENOMIC DNA]</scope>
    <source>
        <strain evidence="2 3">DSM 45787</strain>
    </source>
</reference>
<protein>
    <submittedName>
        <fullName evidence="2">Ribosomal-protein-serine acetyltransferase</fullName>
    </submittedName>
</protein>
<dbReference type="EMBL" id="QBKR01000001">
    <property type="protein sequence ID" value="PTX65005.1"/>
    <property type="molecule type" value="Genomic_DNA"/>
</dbReference>